<keyword evidence="4 8" id="KW-0133">Cell shape</keyword>
<dbReference type="PANTHER" id="PTHR47019">
    <property type="entry name" value="LIPID II FLIPPASE MURJ"/>
    <property type="match status" value="1"/>
</dbReference>
<dbReference type="GO" id="GO:0071555">
    <property type="term" value="P:cell wall organization"/>
    <property type="evidence" value="ECO:0007669"/>
    <property type="project" value="UniProtKB-UniRule"/>
</dbReference>
<dbReference type="GO" id="GO:0015648">
    <property type="term" value="F:lipid-linked peptidoglycan transporter activity"/>
    <property type="evidence" value="ECO:0007669"/>
    <property type="project" value="UniProtKB-UniRule"/>
</dbReference>
<evidence type="ECO:0000256" key="7">
    <source>
        <dbReference type="ARBA" id="ARBA00023136"/>
    </source>
</evidence>
<dbReference type="InterPro" id="IPR051050">
    <property type="entry name" value="Lipid_II_flippase_MurJ/MviN"/>
</dbReference>
<evidence type="ECO:0000256" key="9">
    <source>
        <dbReference type="PIRNR" id="PIRNR002869"/>
    </source>
</evidence>
<keyword evidence="2 8" id="KW-1003">Cell membrane</keyword>
<organism evidence="10 11">
    <name type="scientific">Anaeromonas frigoriresistens</name>
    <dbReference type="NCBI Taxonomy" id="2683708"/>
    <lineage>
        <taxon>Bacteria</taxon>
        <taxon>Bacillati</taxon>
        <taxon>Bacillota</taxon>
        <taxon>Tissierellia</taxon>
        <taxon>Tissierellales</taxon>
        <taxon>Thermohalobacteraceae</taxon>
        <taxon>Anaeromonas</taxon>
    </lineage>
</organism>
<dbReference type="GO" id="GO:0005886">
    <property type="term" value="C:plasma membrane"/>
    <property type="evidence" value="ECO:0007669"/>
    <property type="project" value="UniProtKB-SubCell"/>
</dbReference>
<feature type="transmembrane region" description="Helical" evidence="8">
    <location>
        <begin position="161"/>
        <end position="184"/>
    </location>
</feature>
<feature type="transmembrane region" description="Helical" evidence="8">
    <location>
        <begin position="50"/>
        <end position="74"/>
    </location>
</feature>
<proteinExistence type="inferred from homology"/>
<evidence type="ECO:0000256" key="5">
    <source>
        <dbReference type="ARBA" id="ARBA00022984"/>
    </source>
</evidence>
<feature type="transmembrane region" description="Helical" evidence="8">
    <location>
        <begin position="443"/>
        <end position="464"/>
    </location>
</feature>
<dbReference type="CDD" id="cd13123">
    <property type="entry name" value="MATE_MurJ_like"/>
    <property type="match status" value="1"/>
</dbReference>
<accession>A0A942V2L9</accession>
<dbReference type="PRINTS" id="PR01806">
    <property type="entry name" value="VIRFACTRMVIN"/>
</dbReference>
<comment type="pathway">
    <text evidence="8">Cell wall biogenesis; peptidoglycan biosynthesis.</text>
</comment>
<feature type="transmembrane region" description="Helical" evidence="8">
    <location>
        <begin position="309"/>
        <end position="326"/>
    </location>
</feature>
<comment type="caution">
    <text evidence="10">The sequence shown here is derived from an EMBL/GenBank/DDBJ whole genome shotgun (WGS) entry which is preliminary data.</text>
</comment>
<feature type="transmembrane region" description="Helical" evidence="8">
    <location>
        <begin position="347"/>
        <end position="372"/>
    </location>
</feature>
<reference evidence="10" key="1">
    <citation type="submission" date="2019-12" db="EMBL/GenBank/DDBJ databases">
        <title>Clostridiaceae gen. nov. sp. nov., isolated from sediment in Xinjiang, China.</title>
        <authorList>
            <person name="Zhang R."/>
        </authorList>
    </citation>
    <scope>NUCLEOTIDE SEQUENCE</scope>
    <source>
        <strain evidence="10">D2Q-11</strain>
    </source>
</reference>
<dbReference type="RefSeq" id="WP_203366752.1">
    <property type="nucleotide sequence ID" value="NZ_WSFT01000037.1"/>
</dbReference>
<keyword evidence="3 8" id="KW-0812">Transmembrane</keyword>
<dbReference type="Proteomes" id="UP000724672">
    <property type="component" value="Unassembled WGS sequence"/>
</dbReference>
<feature type="transmembrane region" description="Helical" evidence="8">
    <location>
        <begin position="476"/>
        <end position="497"/>
    </location>
</feature>
<feature type="transmembrane region" description="Helical" evidence="8">
    <location>
        <begin position="384"/>
        <end position="405"/>
    </location>
</feature>
<comment type="function">
    <text evidence="8 9">Involved in peptidoglycan biosynthesis. Transports lipid-linked peptidoglycan precursors from the inner to the outer leaflet of the cytoplasmic membrane.</text>
</comment>
<name>A0A942V2L9_9FIRM</name>
<feature type="transmembrane region" description="Helical" evidence="8">
    <location>
        <begin position="126"/>
        <end position="149"/>
    </location>
</feature>
<evidence type="ECO:0000256" key="3">
    <source>
        <dbReference type="ARBA" id="ARBA00022692"/>
    </source>
</evidence>
<gene>
    <name evidence="8 10" type="primary">murJ</name>
    <name evidence="10" type="ORF">GOQ27_10170</name>
</gene>
<dbReference type="InterPro" id="IPR004268">
    <property type="entry name" value="MurJ"/>
</dbReference>
<dbReference type="PANTHER" id="PTHR47019:SF1">
    <property type="entry name" value="LIPID II FLIPPASE MURJ"/>
    <property type="match status" value="1"/>
</dbReference>
<comment type="subcellular location">
    <subcellularLocation>
        <location evidence="1 8">Cell membrane</location>
        <topology evidence="1 8">Multi-pass membrane protein</topology>
    </subcellularLocation>
</comment>
<dbReference type="Pfam" id="PF03023">
    <property type="entry name" value="MurJ"/>
    <property type="match status" value="1"/>
</dbReference>
<feature type="transmembrane region" description="Helical" evidence="8">
    <location>
        <begin position="196"/>
        <end position="215"/>
    </location>
</feature>
<evidence type="ECO:0000256" key="6">
    <source>
        <dbReference type="ARBA" id="ARBA00022989"/>
    </source>
</evidence>
<dbReference type="GO" id="GO:0034204">
    <property type="term" value="P:lipid translocation"/>
    <property type="evidence" value="ECO:0007669"/>
    <property type="project" value="TreeGrafter"/>
</dbReference>
<feature type="transmembrane region" description="Helical" evidence="8">
    <location>
        <begin position="12"/>
        <end position="30"/>
    </location>
</feature>
<dbReference type="HAMAP" id="MF_02078">
    <property type="entry name" value="MurJ_MviN"/>
    <property type="match status" value="1"/>
</dbReference>
<evidence type="ECO:0000256" key="1">
    <source>
        <dbReference type="ARBA" id="ARBA00004651"/>
    </source>
</evidence>
<keyword evidence="8 9" id="KW-0961">Cell wall biogenesis/degradation</keyword>
<comment type="similarity">
    <text evidence="8 9">Belongs to the MurJ/MviN family.</text>
</comment>
<dbReference type="EMBL" id="WSFT01000037">
    <property type="protein sequence ID" value="MBS4538832.1"/>
    <property type="molecule type" value="Genomic_DNA"/>
</dbReference>
<dbReference type="GO" id="GO:0008360">
    <property type="term" value="P:regulation of cell shape"/>
    <property type="evidence" value="ECO:0007669"/>
    <property type="project" value="UniProtKB-UniRule"/>
</dbReference>
<keyword evidence="5 8" id="KW-0573">Peptidoglycan synthesis</keyword>
<keyword evidence="11" id="KW-1185">Reference proteome</keyword>
<evidence type="ECO:0000256" key="8">
    <source>
        <dbReference type="HAMAP-Rule" id="MF_02078"/>
    </source>
</evidence>
<dbReference type="GO" id="GO:0009252">
    <property type="term" value="P:peptidoglycan biosynthetic process"/>
    <property type="evidence" value="ECO:0007669"/>
    <property type="project" value="UniProtKB-UniRule"/>
</dbReference>
<dbReference type="AlphaFoldDB" id="A0A942V2L9"/>
<feature type="transmembrane region" description="Helical" evidence="8">
    <location>
        <begin position="261"/>
        <end position="277"/>
    </location>
</feature>
<sequence>MKAINETRKVAKSAILIMMFLLISKFLGFFRDILIASKFGSGMETDAYFVASTACVFFIGIIGNGLSVTLVPIISGTEESSITKNFIYRFKSLGFITISGKGNKIRYNCKTESGSLKNTDNYISNLLNIIILFALVVSLMTWFGAPLLVKVFAKGFKGNQFILAVELTKIGVPMVFFIACSSIFSGLLQGKEKFNTTAAIGIPYNIVFIIFLLFYSERFGIRGLMIASVFAVSSQFLLQAYSVHKLNYSYKPKLNFKDKDIINTLYIIAPVVIGTMVDKINSIVDKTLASELTKGSISALNYSNRLNSLILNVFVIGITTVIYPMLSKEFSNRNIDSAQSILKKGMNIILLIIIPTTVGIMILSTPIIKLLLERGAFDSNATRMTSLALVFYSIGLIGMSLRNIFNKTFYSFKDTKTPMKNGVLTVIINIILNLILVKTMAHVGLALGTSIAEISGALLLLFNLRRKIGGIGLKYYTVYLGKLGISAGVMGIFVYFLNTFLSNIGSSNILSLIFLILTILSGGIIYLVLCYLLKIEEVKLLVKYIKEFILRKRCL</sequence>
<evidence type="ECO:0000256" key="2">
    <source>
        <dbReference type="ARBA" id="ARBA00022475"/>
    </source>
</evidence>
<dbReference type="NCBIfam" id="TIGR01695">
    <property type="entry name" value="murJ_mviN"/>
    <property type="match status" value="1"/>
</dbReference>
<protein>
    <recommendedName>
        <fullName evidence="8">Probable lipid II flippase MurJ</fullName>
    </recommendedName>
</protein>
<evidence type="ECO:0000256" key="4">
    <source>
        <dbReference type="ARBA" id="ARBA00022960"/>
    </source>
</evidence>
<dbReference type="PIRSF" id="PIRSF002869">
    <property type="entry name" value="MviN"/>
    <property type="match status" value="1"/>
</dbReference>
<feature type="transmembrane region" description="Helical" evidence="8">
    <location>
        <begin position="221"/>
        <end position="241"/>
    </location>
</feature>
<keyword evidence="6 8" id="KW-1133">Transmembrane helix</keyword>
<evidence type="ECO:0000313" key="11">
    <source>
        <dbReference type="Proteomes" id="UP000724672"/>
    </source>
</evidence>
<evidence type="ECO:0000313" key="10">
    <source>
        <dbReference type="EMBL" id="MBS4538832.1"/>
    </source>
</evidence>
<keyword evidence="8 9" id="KW-0813">Transport</keyword>
<feature type="transmembrane region" description="Helical" evidence="8">
    <location>
        <begin position="417"/>
        <end position="437"/>
    </location>
</feature>
<keyword evidence="7 8" id="KW-0472">Membrane</keyword>
<feature type="transmembrane region" description="Helical" evidence="8">
    <location>
        <begin position="509"/>
        <end position="533"/>
    </location>
</feature>